<feature type="compositionally biased region" description="Low complexity" evidence="6">
    <location>
        <begin position="230"/>
        <end position="252"/>
    </location>
</feature>
<dbReference type="Gene3D" id="1.10.287.110">
    <property type="entry name" value="DnaJ domain"/>
    <property type="match status" value="1"/>
</dbReference>
<evidence type="ECO:0000313" key="9">
    <source>
        <dbReference type="EnsemblFungi" id="EJT78831"/>
    </source>
</evidence>
<dbReference type="OrthoDB" id="376357at2759"/>
<dbReference type="SUPFAM" id="SSF46565">
    <property type="entry name" value="Chaperone J-domain"/>
    <property type="match status" value="1"/>
</dbReference>
<proteinExistence type="predicted"/>
<comment type="subcellular location">
    <subcellularLocation>
        <location evidence="2">Cytoplasm</location>
    </subcellularLocation>
    <subcellularLocation>
        <location evidence="1">Nucleus</location>
    </subcellularLocation>
</comment>
<evidence type="ECO:0000256" key="2">
    <source>
        <dbReference type="ARBA" id="ARBA00004496"/>
    </source>
</evidence>
<dbReference type="InterPro" id="IPR036869">
    <property type="entry name" value="J_dom_sf"/>
</dbReference>
<dbReference type="SMART" id="SM00271">
    <property type="entry name" value="DnaJ"/>
    <property type="match status" value="1"/>
</dbReference>
<evidence type="ECO:0000256" key="5">
    <source>
        <dbReference type="ARBA" id="ARBA00023242"/>
    </source>
</evidence>
<keyword evidence="10" id="KW-1185">Reference proteome</keyword>
<accession>J3NRM5</accession>
<protein>
    <recommendedName>
        <fullName evidence="7">J domain-containing protein</fullName>
    </recommendedName>
</protein>
<keyword evidence="4" id="KW-0143">Chaperone</keyword>
<dbReference type="Proteomes" id="UP000006039">
    <property type="component" value="Unassembled WGS sequence"/>
</dbReference>
<keyword evidence="3" id="KW-0963">Cytoplasm</keyword>
<feature type="region of interest" description="Disordered" evidence="6">
    <location>
        <begin position="193"/>
        <end position="252"/>
    </location>
</feature>
<dbReference type="GO" id="GO:0005737">
    <property type="term" value="C:cytoplasm"/>
    <property type="evidence" value="ECO:0007669"/>
    <property type="project" value="UniProtKB-SubCell"/>
</dbReference>
<evidence type="ECO:0000313" key="8">
    <source>
        <dbReference type="EMBL" id="EJT78831.1"/>
    </source>
</evidence>
<dbReference type="Pfam" id="PF00226">
    <property type="entry name" value="DnaJ"/>
    <property type="match status" value="1"/>
</dbReference>
<gene>
    <name evidence="9" type="primary">20344385</name>
    <name evidence="8" type="ORF">GGTG_03927</name>
</gene>
<dbReference type="eggNOG" id="KOG0691">
    <property type="taxonomic scope" value="Eukaryota"/>
</dbReference>
<evidence type="ECO:0000256" key="1">
    <source>
        <dbReference type="ARBA" id="ARBA00004123"/>
    </source>
</evidence>
<feature type="region of interest" description="Disordered" evidence="6">
    <location>
        <begin position="409"/>
        <end position="439"/>
    </location>
</feature>
<dbReference type="EMBL" id="GL385396">
    <property type="protein sequence ID" value="EJT78831.1"/>
    <property type="molecule type" value="Genomic_DNA"/>
</dbReference>
<dbReference type="AlphaFoldDB" id="J3NRM5"/>
<sequence>MDQSARLTALAAEYAPKRDLYELLGVEAFTADTDQIRKAWRRTGLKYHPDKAGDKFDKELYETYQHARDILTDDEARKKYDGLRRALLQKQLELEAMSAGRRRMIEDLEAAEAAAKRQRTGQPPDHPDDGDGPALTPRERAERERQQQENKQKFQEYKENLRAEQRRQEAETDAKLDAREAEIRQKLKEIAERKAAKARRKGRKGDGDSGLDQKANDRDSVDTDTPMHTASDPASPAIPADPPADAEGGARDPLISEDEARSFKFTKVQLMIHQTARDIEAAVDELKSARDSLGTELGLDKLEGLITTVRETDVYSFEALGKPIPPRLLEFCALWRPARTTGRGDITQVKQMMQQTAEDIQAQATEYGRVYAWAPSAALGLAKLQKALDSIQKADIYLYEALGQQLPPRLSSCDSKWERPGHPSWRGGWEGKKKKSRKD</sequence>
<evidence type="ECO:0000256" key="4">
    <source>
        <dbReference type="ARBA" id="ARBA00023186"/>
    </source>
</evidence>
<dbReference type="InterPro" id="IPR052094">
    <property type="entry name" value="Pre-mRNA-splicing_ERAD"/>
</dbReference>
<dbReference type="RefSeq" id="XP_009219976.1">
    <property type="nucleotide sequence ID" value="XM_009221712.1"/>
</dbReference>
<evidence type="ECO:0000259" key="7">
    <source>
        <dbReference type="PROSITE" id="PS50076"/>
    </source>
</evidence>
<reference evidence="8" key="2">
    <citation type="submission" date="2010-07" db="EMBL/GenBank/DDBJ databases">
        <authorList>
            <consortium name="The Broad Institute Genome Sequencing Platform"/>
            <consortium name="Broad Institute Genome Sequencing Center for Infectious Disease"/>
            <person name="Ma L.-J."/>
            <person name="Dead R."/>
            <person name="Young S."/>
            <person name="Zeng Q."/>
            <person name="Koehrsen M."/>
            <person name="Alvarado L."/>
            <person name="Berlin A."/>
            <person name="Chapman S.B."/>
            <person name="Chen Z."/>
            <person name="Freedman E."/>
            <person name="Gellesch M."/>
            <person name="Goldberg J."/>
            <person name="Griggs A."/>
            <person name="Gujja S."/>
            <person name="Heilman E.R."/>
            <person name="Heiman D."/>
            <person name="Hepburn T."/>
            <person name="Howarth C."/>
            <person name="Jen D."/>
            <person name="Larson L."/>
            <person name="Mehta T."/>
            <person name="Neiman D."/>
            <person name="Pearson M."/>
            <person name="Roberts A."/>
            <person name="Saif S."/>
            <person name="Shea T."/>
            <person name="Shenoy N."/>
            <person name="Sisk P."/>
            <person name="Stolte C."/>
            <person name="Sykes S."/>
            <person name="Walk T."/>
            <person name="White J."/>
            <person name="Yandava C."/>
            <person name="Haas B."/>
            <person name="Nusbaum C."/>
            <person name="Birren B."/>
        </authorList>
    </citation>
    <scope>NUCLEOTIDE SEQUENCE</scope>
    <source>
        <strain evidence="8">R3-111a-1</strain>
    </source>
</reference>
<feature type="compositionally biased region" description="Basic and acidic residues" evidence="6">
    <location>
        <begin position="137"/>
        <end position="179"/>
    </location>
</feature>
<dbReference type="PANTHER" id="PTHR44313">
    <property type="entry name" value="DNAJ HOMOLOG SUBFAMILY C MEMBER 17"/>
    <property type="match status" value="1"/>
</dbReference>
<dbReference type="HOGENOM" id="CLU_624115_0_0_1"/>
<dbReference type="PROSITE" id="PS50076">
    <property type="entry name" value="DNAJ_2"/>
    <property type="match status" value="1"/>
</dbReference>
<feature type="domain" description="J" evidence="7">
    <location>
        <begin position="19"/>
        <end position="84"/>
    </location>
</feature>
<dbReference type="InterPro" id="IPR001623">
    <property type="entry name" value="DnaJ_domain"/>
</dbReference>
<dbReference type="GO" id="GO:0005681">
    <property type="term" value="C:spliceosomal complex"/>
    <property type="evidence" value="ECO:0007669"/>
    <property type="project" value="TreeGrafter"/>
</dbReference>
<reference evidence="9" key="5">
    <citation type="submission" date="2018-04" db="UniProtKB">
        <authorList>
            <consortium name="EnsemblFungi"/>
        </authorList>
    </citation>
    <scope>IDENTIFICATION</scope>
    <source>
        <strain evidence="9">R3-111a-1</strain>
    </source>
</reference>
<organism evidence="8">
    <name type="scientific">Gaeumannomyces tritici (strain R3-111a-1)</name>
    <name type="common">Wheat and barley take-all root rot fungus</name>
    <name type="synonym">Gaeumannomyces graminis var. tritici</name>
    <dbReference type="NCBI Taxonomy" id="644352"/>
    <lineage>
        <taxon>Eukaryota</taxon>
        <taxon>Fungi</taxon>
        <taxon>Dikarya</taxon>
        <taxon>Ascomycota</taxon>
        <taxon>Pezizomycotina</taxon>
        <taxon>Sordariomycetes</taxon>
        <taxon>Sordariomycetidae</taxon>
        <taxon>Magnaporthales</taxon>
        <taxon>Magnaporthaceae</taxon>
        <taxon>Gaeumannomyces</taxon>
    </lineage>
</organism>
<dbReference type="STRING" id="644352.J3NRM5"/>
<reference evidence="10" key="1">
    <citation type="submission" date="2010-07" db="EMBL/GenBank/DDBJ databases">
        <title>The genome sequence of Gaeumannomyces graminis var. tritici strain R3-111a-1.</title>
        <authorList>
            <consortium name="The Broad Institute Genome Sequencing Platform"/>
            <person name="Ma L.-J."/>
            <person name="Dead R."/>
            <person name="Young S."/>
            <person name="Zeng Q."/>
            <person name="Koehrsen M."/>
            <person name="Alvarado L."/>
            <person name="Berlin A."/>
            <person name="Chapman S.B."/>
            <person name="Chen Z."/>
            <person name="Freedman E."/>
            <person name="Gellesch M."/>
            <person name="Goldberg J."/>
            <person name="Griggs A."/>
            <person name="Gujja S."/>
            <person name="Heilman E.R."/>
            <person name="Heiman D."/>
            <person name="Hepburn T."/>
            <person name="Howarth C."/>
            <person name="Jen D."/>
            <person name="Larson L."/>
            <person name="Mehta T."/>
            <person name="Neiman D."/>
            <person name="Pearson M."/>
            <person name="Roberts A."/>
            <person name="Saif S."/>
            <person name="Shea T."/>
            <person name="Shenoy N."/>
            <person name="Sisk P."/>
            <person name="Stolte C."/>
            <person name="Sykes S."/>
            <person name="Walk T."/>
            <person name="White J."/>
            <person name="Yandava C."/>
            <person name="Haas B."/>
            <person name="Nusbaum C."/>
            <person name="Birren B."/>
        </authorList>
    </citation>
    <scope>NUCLEOTIDE SEQUENCE [LARGE SCALE GENOMIC DNA]</scope>
    <source>
        <strain evidence="10">R3-111a-1</strain>
    </source>
</reference>
<dbReference type="GeneID" id="20344385"/>
<name>J3NRM5_GAET3</name>
<dbReference type="GO" id="GO:0000390">
    <property type="term" value="P:spliceosomal complex disassembly"/>
    <property type="evidence" value="ECO:0007669"/>
    <property type="project" value="TreeGrafter"/>
</dbReference>
<dbReference type="VEuPathDB" id="FungiDB:GGTG_03927"/>
<dbReference type="CDD" id="cd06257">
    <property type="entry name" value="DnaJ"/>
    <property type="match status" value="1"/>
</dbReference>
<evidence type="ECO:0000313" key="10">
    <source>
        <dbReference type="Proteomes" id="UP000006039"/>
    </source>
</evidence>
<reference evidence="9" key="4">
    <citation type="journal article" date="2015" name="G3 (Bethesda)">
        <title>Genome sequences of three phytopathogenic species of the Magnaporthaceae family of fungi.</title>
        <authorList>
            <person name="Okagaki L.H."/>
            <person name="Nunes C.C."/>
            <person name="Sailsbery J."/>
            <person name="Clay B."/>
            <person name="Brown D."/>
            <person name="John T."/>
            <person name="Oh Y."/>
            <person name="Young N."/>
            <person name="Fitzgerald M."/>
            <person name="Haas B.J."/>
            <person name="Zeng Q."/>
            <person name="Young S."/>
            <person name="Adiconis X."/>
            <person name="Fan L."/>
            <person name="Levin J.Z."/>
            <person name="Mitchell T.K."/>
            <person name="Okubara P.A."/>
            <person name="Farman M.L."/>
            <person name="Kohn L.M."/>
            <person name="Birren B."/>
            <person name="Ma L.-J."/>
            <person name="Dean R.A."/>
        </authorList>
    </citation>
    <scope>NUCLEOTIDE SEQUENCE</scope>
    <source>
        <strain evidence="9">R3-111a-1</strain>
    </source>
</reference>
<evidence type="ECO:0000256" key="3">
    <source>
        <dbReference type="ARBA" id="ARBA00022490"/>
    </source>
</evidence>
<feature type="region of interest" description="Disordered" evidence="6">
    <location>
        <begin position="111"/>
        <end position="179"/>
    </location>
</feature>
<evidence type="ECO:0000256" key="6">
    <source>
        <dbReference type="SAM" id="MobiDB-lite"/>
    </source>
</evidence>
<reference evidence="8" key="3">
    <citation type="submission" date="2010-09" db="EMBL/GenBank/DDBJ databases">
        <title>Annotation of Gaeumannomyces graminis var. tritici R3-111a-1.</title>
        <authorList>
            <consortium name="The Broad Institute Genome Sequencing Platform"/>
            <person name="Ma L.-J."/>
            <person name="Dead R."/>
            <person name="Young S.K."/>
            <person name="Zeng Q."/>
            <person name="Gargeya S."/>
            <person name="Fitzgerald M."/>
            <person name="Haas B."/>
            <person name="Abouelleil A."/>
            <person name="Alvarado L."/>
            <person name="Arachchi H.M."/>
            <person name="Berlin A."/>
            <person name="Brown A."/>
            <person name="Chapman S.B."/>
            <person name="Chen Z."/>
            <person name="Dunbar C."/>
            <person name="Freedman E."/>
            <person name="Gearin G."/>
            <person name="Gellesch M."/>
            <person name="Goldberg J."/>
            <person name="Griggs A."/>
            <person name="Gujja S."/>
            <person name="Heiman D."/>
            <person name="Howarth C."/>
            <person name="Larson L."/>
            <person name="Lui A."/>
            <person name="MacDonald P.J.P."/>
            <person name="Mehta T."/>
            <person name="Montmayeur A."/>
            <person name="Murphy C."/>
            <person name="Neiman D."/>
            <person name="Pearson M."/>
            <person name="Priest M."/>
            <person name="Roberts A."/>
            <person name="Saif S."/>
            <person name="Shea T."/>
            <person name="Shenoy N."/>
            <person name="Sisk P."/>
            <person name="Stolte C."/>
            <person name="Sykes S."/>
            <person name="Yandava C."/>
            <person name="Wortman J."/>
            <person name="Nusbaum C."/>
            <person name="Birren B."/>
        </authorList>
    </citation>
    <scope>NUCLEOTIDE SEQUENCE</scope>
    <source>
        <strain evidence="8">R3-111a-1</strain>
    </source>
</reference>
<dbReference type="PANTHER" id="PTHR44313:SF1">
    <property type="entry name" value="DNAJ HOMOLOG SUBFAMILY C MEMBER 17"/>
    <property type="match status" value="1"/>
</dbReference>
<dbReference type="EnsemblFungi" id="EJT78831">
    <property type="protein sequence ID" value="EJT78831"/>
    <property type="gene ID" value="GGTG_03927"/>
</dbReference>
<keyword evidence="5" id="KW-0539">Nucleus</keyword>